<gene>
    <name evidence="2" type="ORF">AMON00008_LOCUS5869</name>
</gene>
<feature type="compositionally biased region" description="Gly residues" evidence="1">
    <location>
        <begin position="109"/>
        <end position="119"/>
    </location>
</feature>
<dbReference type="EMBL" id="HBNR01008930">
    <property type="protein sequence ID" value="CAE4566250.1"/>
    <property type="molecule type" value="Transcribed_RNA"/>
</dbReference>
<proteinExistence type="predicted"/>
<organism evidence="2">
    <name type="scientific">Alexandrium monilatum</name>
    <dbReference type="NCBI Taxonomy" id="311494"/>
    <lineage>
        <taxon>Eukaryota</taxon>
        <taxon>Sar</taxon>
        <taxon>Alveolata</taxon>
        <taxon>Dinophyceae</taxon>
        <taxon>Gonyaulacales</taxon>
        <taxon>Pyrocystaceae</taxon>
        <taxon>Alexandrium</taxon>
    </lineage>
</organism>
<dbReference type="AlphaFoldDB" id="A0A7S4V5Y6"/>
<feature type="compositionally biased region" description="Basic residues" evidence="1">
    <location>
        <begin position="7"/>
        <end position="24"/>
    </location>
</feature>
<name>A0A7S4V5Y6_9DINO</name>
<accession>A0A7S4V5Y6</accession>
<sequence length="167" mass="18392">MATYPQMKRRTKGSSRHGSRKRFSYRLDPIEEITTSLELRLAEEEAEEKHDDSRHPGQRSWKSETGYNSDGDHSRKGKRPWSSEGDETPSATPEEAWSLCGLAGELESEGGGGEPGAGEGHPRGIAPISGALWVLNRAARALPSFRSWRASRIQPVAEEDVLPTPKA</sequence>
<feature type="region of interest" description="Disordered" evidence="1">
    <location>
        <begin position="1"/>
        <end position="126"/>
    </location>
</feature>
<feature type="compositionally biased region" description="Basic and acidic residues" evidence="1">
    <location>
        <begin position="40"/>
        <end position="55"/>
    </location>
</feature>
<reference evidence="2" key="1">
    <citation type="submission" date="2021-01" db="EMBL/GenBank/DDBJ databases">
        <authorList>
            <person name="Corre E."/>
            <person name="Pelletier E."/>
            <person name="Niang G."/>
            <person name="Scheremetjew M."/>
            <person name="Finn R."/>
            <person name="Kale V."/>
            <person name="Holt S."/>
            <person name="Cochrane G."/>
            <person name="Meng A."/>
            <person name="Brown T."/>
            <person name="Cohen L."/>
        </authorList>
    </citation>
    <scope>NUCLEOTIDE SEQUENCE</scope>
    <source>
        <strain evidence="2">CCMP3105</strain>
    </source>
</reference>
<evidence type="ECO:0000256" key="1">
    <source>
        <dbReference type="SAM" id="MobiDB-lite"/>
    </source>
</evidence>
<evidence type="ECO:0000313" key="2">
    <source>
        <dbReference type="EMBL" id="CAE4566250.1"/>
    </source>
</evidence>
<protein>
    <submittedName>
        <fullName evidence="2">Uncharacterized protein</fullName>
    </submittedName>
</protein>